<reference evidence="3 4" key="1">
    <citation type="submission" date="2019-02" db="EMBL/GenBank/DDBJ databases">
        <title>Deep-cultivation of Planctomycetes and their phenomic and genomic characterization uncovers novel biology.</title>
        <authorList>
            <person name="Wiegand S."/>
            <person name="Jogler M."/>
            <person name="Boedeker C."/>
            <person name="Pinto D."/>
            <person name="Vollmers J."/>
            <person name="Rivas-Marin E."/>
            <person name="Kohn T."/>
            <person name="Peeters S.H."/>
            <person name="Heuer A."/>
            <person name="Rast P."/>
            <person name="Oberbeckmann S."/>
            <person name="Bunk B."/>
            <person name="Jeske O."/>
            <person name="Meyerdierks A."/>
            <person name="Storesund J.E."/>
            <person name="Kallscheuer N."/>
            <person name="Luecker S."/>
            <person name="Lage O.M."/>
            <person name="Pohl T."/>
            <person name="Merkel B.J."/>
            <person name="Hornburger P."/>
            <person name="Mueller R.-W."/>
            <person name="Bruemmer F."/>
            <person name="Labrenz M."/>
            <person name="Spormann A.M."/>
            <person name="Op Den Camp H."/>
            <person name="Overmann J."/>
            <person name="Amann R."/>
            <person name="Jetten M.S.M."/>
            <person name="Mascher T."/>
            <person name="Medema M.H."/>
            <person name="Devos D.P."/>
            <person name="Kaster A.-K."/>
            <person name="Ovreas L."/>
            <person name="Rohde M."/>
            <person name="Galperin M.Y."/>
            <person name="Jogler C."/>
        </authorList>
    </citation>
    <scope>NUCLEOTIDE SEQUENCE [LARGE SCALE GENOMIC DNA]</scope>
    <source>
        <strain evidence="3 4">Mal64</strain>
    </source>
</reference>
<evidence type="ECO:0000313" key="3">
    <source>
        <dbReference type="EMBL" id="TWT87332.1"/>
    </source>
</evidence>
<feature type="region of interest" description="Disordered" evidence="1">
    <location>
        <begin position="124"/>
        <end position="143"/>
    </location>
</feature>
<dbReference type="AlphaFoldDB" id="A0A5C5ZIW5"/>
<dbReference type="EMBL" id="SJPQ01000003">
    <property type="protein sequence ID" value="TWT87332.1"/>
    <property type="molecule type" value="Genomic_DNA"/>
</dbReference>
<gene>
    <name evidence="3" type="ORF">Mal64_28700</name>
</gene>
<accession>A0A5C5ZIW5</accession>
<feature type="chain" id="PRO_5022995424" evidence="2">
    <location>
        <begin position="23"/>
        <end position="168"/>
    </location>
</feature>
<feature type="compositionally biased region" description="Low complexity" evidence="1">
    <location>
        <begin position="132"/>
        <end position="143"/>
    </location>
</feature>
<dbReference type="OrthoDB" id="289755at2"/>
<protein>
    <submittedName>
        <fullName evidence="3">Uncharacterized protein</fullName>
    </submittedName>
</protein>
<evidence type="ECO:0000256" key="1">
    <source>
        <dbReference type="SAM" id="MobiDB-lite"/>
    </source>
</evidence>
<proteinExistence type="predicted"/>
<name>A0A5C5ZIW5_9BACT</name>
<keyword evidence="2" id="KW-0732">Signal</keyword>
<dbReference type="Proteomes" id="UP000315440">
    <property type="component" value="Unassembled WGS sequence"/>
</dbReference>
<comment type="caution">
    <text evidence="3">The sequence shown here is derived from an EMBL/GenBank/DDBJ whole genome shotgun (WGS) entry which is preliminary data.</text>
</comment>
<organism evidence="3 4">
    <name type="scientific">Pseudobythopirellula maris</name>
    <dbReference type="NCBI Taxonomy" id="2527991"/>
    <lineage>
        <taxon>Bacteria</taxon>
        <taxon>Pseudomonadati</taxon>
        <taxon>Planctomycetota</taxon>
        <taxon>Planctomycetia</taxon>
        <taxon>Pirellulales</taxon>
        <taxon>Lacipirellulaceae</taxon>
        <taxon>Pseudobythopirellula</taxon>
    </lineage>
</organism>
<keyword evidence="4" id="KW-1185">Reference proteome</keyword>
<sequence precursor="true">MPRFTIARAAAICLLAAPACLAHDVLKDPITTHTNGMPLASSQAHRSHSYLWRCDPYHHGFCEGRANVPLLNSLMWRDSSDPGGEAHQQRVGRQSAWGRYDAARSADGLEDTRHEVLGALSEGALGDQGGFTTPTALPASAAPAPAAGSSPWLLGIEALRRQAVELGY</sequence>
<dbReference type="RefSeq" id="WP_146401380.1">
    <property type="nucleotide sequence ID" value="NZ_SJPQ01000003.1"/>
</dbReference>
<evidence type="ECO:0000256" key="2">
    <source>
        <dbReference type="SAM" id="SignalP"/>
    </source>
</evidence>
<evidence type="ECO:0000313" key="4">
    <source>
        <dbReference type="Proteomes" id="UP000315440"/>
    </source>
</evidence>
<feature type="signal peptide" evidence="2">
    <location>
        <begin position="1"/>
        <end position="22"/>
    </location>
</feature>